<dbReference type="Pfam" id="PF09997">
    <property type="entry name" value="DUF2238"/>
    <property type="match status" value="1"/>
</dbReference>
<keyword evidence="1" id="KW-0472">Membrane</keyword>
<sequence>MREMRDTSRNHKFNNIFELVLFVICGVSVIYFAMTGAYDKTFQAGLIIFVLLFLRGVMKWTKTELPPALYLSVLIFITITMMLANLFGMYGVIPYLDKIEHLLSGVILFFVGQFIVNKMVKHKGMDSLPSNIMIWFSLFFAIAMAGMWEIYEFSVDHLFSLNSQNGSLTDTMWDIICGTVGAGATSLYVMTKHVKTDKMD</sequence>
<keyword evidence="1" id="KW-1133">Transmembrane helix</keyword>
<proteinExistence type="predicted"/>
<protein>
    <recommendedName>
        <fullName evidence="4">Membrane-spanning protein</fullName>
    </recommendedName>
</protein>
<keyword evidence="3" id="KW-1185">Reference proteome</keyword>
<dbReference type="RefSeq" id="WP_191802472.1">
    <property type="nucleotide sequence ID" value="NZ_JACSQL010000009.1"/>
</dbReference>
<evidence type="ECO:0000313" key="2">
    <source>
        <dbReference type="EMBL" id="MBD7969917.1"/>
    </source>
</evidence>
<feature type="transmembrane region" description="Helical" evidence="1">
    <location>
        <begin position="132"/>
        <end position="151"/>
    </location>
</feature>
<keyword evidence="1" id="KW-0812">Transmembrane</keyword>
<evidence type="ECO:0000313" key="3">
    <source>
        <dbReference type="Proteomes" id="UP000608071"/>
    </source>
</evidence>
<name>A0ABR8T2E6_9BACL</name>
<comment type="caution">
    <text evidence="2">The sequence shown here is derived from an EMBL/GenBank/DDBJ whole genome shotgun (WGS) entry which is preliminary data.</text>
</comment>
<feature type="transmembrane region" description="Helical" evidence="1">
    <location>
        <begin position="12"/>
        <end position="34"/>
    </location>
</feature>
<feature type="transmembrane region" description="Helical" evidence="1">
    <location>
        <begin position="102"/>
        <end position="120"/>
    </location>
</feature>
<feature type="transmembrane region" description="Helical" evidence="1">
    <location>
        <begin position="69"/>
        <end position="90"/>
    </location>
</feature>
<evidence type="ECO:0000256" key="1">
    <source>
        <dbReference type="SAM" id="Phobius"/>
    </source>
</evidence>
<accession>A0ABR8T2E6</accession>
<organism evidence="2 3">
    <name type="scientific">Paenibacillus gallinarum</name>
    <dbReference type="NCBI Taxonomy" id="2762232"/>
    <lineage>
        <taxon>Bacteria</taxon>
        <taxon>Bacillati</taxon>
        <taxon>Bacillota</taxon>
        <taxon>Bacilli</taxon>
        <taxon>Bacillales</taxon>
        <taxon>Paenibacillaceae</taxon>
        <taxon>Paenibacillus</taxon>
    </lineage>
</organism>
<dbReference type="Proteomes" id="UP000608071">
    <property type="component" value="Unassembled WGS sequence"/>
</dbReference>
<feature type="transmembrane region" description="Helical" evidence="1">
    <location>
        <begin position="40"/>
        <end position="57"/>
    </location>
</feature>
<evidence type="ECO:0008006" key="4">
    <source>
        <dbReference type="Google" id="ProtNLM"/>
    </source>
</evidence>
<dbReference type="InterPro" id="IPR014509">
    <property type="entry name" value="YjdF-like"/>
</dbReference>
<reference evidence="2 3" key="1">
    <citation type="submission" date="2020-08" db="EMBL/GenBank/DDBJ databases">
        <title>A Genomic Blueprint of the Chicken Gut Microbiome.</title>
        <authorList>
            <person name="Gilroy R."/>
            <person name="Ravi A."/>
            <person name="Getino M."/>
            <person name="Pursley I."/>
            <person name="Horton D.L."/>
            <person name="Alikhan N.-F."/>
            <person name="Baker D."/>
            <person name="Gharbi K."/>
            <person name="Hall N."/>
            <person name="Watson M."/>
            <person name="Adriaenssens E.M."/>
            <person name="Foster-Nyarko E."/>
            <person name="Jarju S."/>
            <person name="Secka A."/>
            <person name="Antonio M."/>
            <person name="Oren A."/>
            <person name="Chaudhuri R."/>
            <person name="La Ragione R.M."/>
            <person name="Hildebrand F."/>
            <person name="Pallen M.J."/>
        </authorList>
    </citation>
    <scope>NUCLEOTIDE SEQUENCE [LARGE SCALE GENOMIC DNA]</scope>
    <source>
        <strain evidence="2 3">Sa2BVA9</strain>
    </source>
</reference>
<gene>
    <name evidence="2" type="ORF">H9647_17805</name>
</gene>
<dbReference type="EMBL" id="JACSQL010000009">
    <property type="protein sequence ID" value="MBD7969917.1"/>
    <property type="molecule type" value="Genomic_DNA"/>
</dbReference>
<feature type="transmembrane region" description="Helical" evidence="1">
    <location>
        <begin position="171"/>
        <end position="190"/>
    </location>
</feature>